<dbReference type="PROSITE" id="PS00061">
    <property type="entry name" value="ADH_SHORT"/>
    <property type="match status" value="1"/>
</dbReference>
<dbReference type="CDD" id="cd05233">
    <property type="entry name" value="SDR_c"/>
    <property type="match status" value="1"/>
</dbReference>
<sequence length="241" mass="24912">MPSVAGKVALVTGASSGIGLATAEALAQQGARVALVARSTDKLIAAAERIGAQAIALTADLTAPGAVARALEQTEEQLGPVDILMANAGLYLAGDVADTDPAAMDRVLAINVNSVLQLVRAALPGMIARGGGDILVTSSVAGHQAIHWEPVYSASKHAIQAFVHGLRQQVGSQNIRAMAIAPGVVLNDLWGISDPVEIDRKAQAGEGLRSEDVAEAALFMLTRPRNVTIRDLVMLPRAQPI</sequence>
<dbReference type="Pfam" id="PF00106">
    <property type="entry name" value="adh_short"/>
    <property type="match status" value="1"/>
</dbReference>
<dbReference type="GO" id="GO:0016020">
    <property type="term" value="C:membrane"/>
    <property type="evidence" value="ECO:0007669"/>
    <property type="project" value="TreeGrafter"/>
</dbReference>
<dbReference type="PRINTS" id="PR00080">
    <property type="entry name" value="SDRFAMILY"/>
</dbReference>
<dbReference type="AlphaFoldDB" id="A0A3M0MJL7"/>
<name>A0A3M0MJL7_9RHOB</name>
<reference evidence="5 6" key="1">
    <citation type="submission" date="2018-07" db="EMBL/GenBank/DDBJ databases">
        <authorList>
            <person name="Zhang Y."/>
            <person name="Wang L."/>
            <person name="Ma S."/>
        </authorList>
    </citation>
    <scope>NUCLEOTIDE SEQUENCE [LARGE SCALE GENOMIC DNA]</scope>
    <source>
        <strain evidence="5 6">4-2</strain>
    </source>
</reference>
<dbReference type="InterPro" id="IPR036291">
    <property type="entry name" value="NAD(P)-bd_dom_sf"/>
</dbReference>
<dbReference type="PANTHER" id="PTHR44196:SF1">
    <property type="entry name" value="DEHYDROGENASE_REDUCTASE SDR FAMILY MEMBER 7B"/>
    <property type="match status" value="1"/>
</dbReference>
<dbReference type="InterPro" id="IPR020904">
    <property type="entry name" value="Sc_DH/Rdtase_CS"/>
</dbReference>
<keyword evidence="6" id="KW-1185">Reference proteome</keyword>
<accession>A0A3M0MJL7</accession>
<dbReference type="PRINTS" id="PR00081">
    <property type="entry name" value="GDHRDH"/>
</dbReference>
<organism evidence="5 6">
    <name type="scientific">Paracoccus alkanivorans</name>
    <dbReference type="NCBI Taxonomy" id="2116655"/>
    <lineage>
        <taxon>Bacteria</taxon>
        <taxon>Pseudomonadati</taxon>
        <taxon>Pseudomonadota</taxon>
        <taxon>Alphaproteobacteria</taxon>
        <taxon>Rhodobacterales</taxon>
        <taxon>Paracoccaceae</taxon>
        <taxon>Paracoccus</taxon>
    </lineage>
</organism>
<dbReference type="Gene3D" id="3.40.50.720">
    <property type="entry name" value="NAD(P)-binding Rossmann-like Domain"/>
    <property type="match status" value="1"/>
</dbReference>
<proteinExistence type="inferred from homology"/>
<dbReference type="RefSeq" id="WP_122110892.1">
    <property type="nucleotide sequence ID" value="NZ_QOKZ01000001.1"/>
</dbReference>
<dbReference type="Proteomes" id="UP000273516">
    <property type="component" value="Unassembled WGS sequence"/>
</dbReference>
<protein>
    <submittedName>
        <fullName evidence="5">SDR family NAD(P)-dependent oxidoreductase</fullName>
    </submittedName>
</protein>
<evidence type="ECO:0000259" key="4">
    <source>
        <dbReference type="SMART" id="SM00822"/>
    </source>
</evidence>
<dbReference type="PANTHER" id="PTHR44196">
    <property type="entry name" value="DEHYDROGENASE/REDUCTASE SDR FAMILY MEMBER 7B"/>
    <property type="match status" value="1"/>
</dbReference>
<comment type="caution">
    <text evidence="5">The sequence shown here is derived from an EMBL/GenBank/DDBJ whole genome shotgun (WGS) entry which is preliminary data.</text>
</comment>
<evidence type="ECO:0000313" key="5">
    <source>
        <dbReference type="EMBL" id="RMC37809.1"/>
    </source>
</evidence>
<evidence type="ECO:0000313" key="6">
    <source>
        <dbReference type="Proteomes" id="UP000273516"/>
    </source>
</evidence>
<dbReference type="InterPro" id="IPR057326">
    <property type="entry name" value="KR_dom"/>
</dbReference>
<keyword evidence="2" id="KW-0560">Oxidoreductase</keyword>
<dbReference type="SUPFAM" id="SSF51735">
    <property type="entry name" value="NAD(P)-binding Rossmann-fold domains"/>
    <property type="match status" value="1"/>
</dbReference>
<dbReference type="FunFam" id="3.40.50.720:FF:000047">
    <property type="entry name" value="NADP-dependent L-serine/L-allo-threonine dehydrogenase"/>
    <property type="match status" value="1"/>
</dbReference>
<dbReference type="SMART" id="SM00822">
    <property type="entry name" value="PKS_KR"/>
    <property type="match status" value="1"/>
</dbReference>
<comment type="similarity">
    <text evidence="1 3">Belongs to the short-chain dehydrogenases/reductases (SDR) family.</text>
</comment>
<dbReference type="GO" id="GO:0016616">
    <property type="term" value="F:oxidoreductase activity, acting on the CH-OH group of donors, NAD or NADP as acceptor"/>
    <property type="evidence" value="ECO:0007669"/>
    <property type="project" value="UniProtKB-ARBA"/>
</dbReference>
<dbReference type="EMBL" id="QOKZ01000001">
    <property type="protein sequence ID" value="RMC37809.1"/>
    <property type="molecule type" value="Genomic_DNA"/>
</dbReference>
<dbReference type="InterPro" id="IPR002347">
    <property type="entry name" value="SDR_fam"/>
</dbReference>
<evidence type="ECO:0000256" key="2">
    <source>
        <dbReference type="ARBA" id="ARBA00023002"/>
    </source>
</evidence>
<feature type="domain" description="Ketoreductase" evidence="4">
    <location>
        <begin position="7"/>
        <end position="195"/>
    </location>
</feature>
<gene>
    <name evidence="5" type="ORF">C9E81_03475</name>
</gene>
<evidence type="ECO:0000256" key="1">
    <source>
        <dbReference type="ARBA" id="ARBA00006484"/>
    </source>
</evidence>
<evidence type="ECO:0000256" key="3">
    <source>
        <dbReference type="RuleBase" id="RU000363"/>
    </source>
</evidence>
<dbReference type="OrthoDB" id="9810734at2"/>